<evidence type="ECO:0000256" key="3">
    <source>
        <dbReference type="ARBA" id="ARBA00022833"/>
    </source>
</evidence>
<protein>
    <submittedName>
        <fullName evidence="10">Uncharacterized protein</fullName>
    </submittedName>
</protein>
<dbReference type="InterPro" id="IPR002048">
    <property type="entry name" value="EF_hand_dom"/>
</dbReference>
<dbReference type="PANTHER" id="PTHR15090">
    <property type="entry name" value="SEQUESTOSOME 1-RELATED"/>
    <property type="match status" value="1"/>
</dbReference>
<dbReference type="Pfam" id="PF13405">
    <property type="entry name" value="EF-hand_6"/>
    <property type="match status" value="1"/>
</dbReference>
<comment type="caution">
    <text evidence="10">The sequence shown here is derived from an EMBL/GenBank/DDBJ whole genome shotgun (WGS) entry which is preliminary data.</text>
</comment>
<evidence type="ECO:0000256" key="5">
    <source>
        <dbReference type="PROSITE-ProRule" id="PRU00228"/>
    </source>
</evidence>
<evidence type="ECO:0000256" key="4">
    <source>
        <dbReference type="ARBA" id="ARBA00022837"/>
    </source>
</evidence>
<feature type="compositionally biased region" description="Basic and acidic residues" evidence="6">
    <location>
        <begin position="857"/>
        <end position="870"/>
    </location>
</feature>
<feature type="region of interest" description="Disordered" evidence="6">
    <location>
        <begin position="192"/>
        <end position="215"/>
    </location>
</feature>
<sequence>MPASTPTSVSRYRPAILILAGAAAGYAAYLIYNISQAPPSDGLHRSNAVRRPNARTRRNASQVARVSSRLQGDLPVLGELDLLGGARIPFNPHSLVSRGELRALVLQHQPDALPAAIEAHVEHVYSVFLDRLLSLMFPLRAPTSIEAEAITRWVADRYGDQITDSTAVATALQRHAASLPTTNTLAVDGAESVANTEQSWDSDDDTEGEGVDPDGQTLQRTLYHIAEDRARQEGVVHRGITCNGCDEKPIRGIRWHCANCADYDLCSNCEATNTHIKTHIFYKIRVPAPYLGTAKQEPLYPGKPHMMMPSISAALKKRLVTETRMEAEEIDALWDQFTCLAGTEWLADPNNIGWALDRRAFNHAFIPRYNSFVAAPNLVYDRIFAYYDSDKNGLIGFEEWIKGLDGMHSSHIKSRIVFNAYDVDGDGYISRKDILRIFRAYYAIEKEATRNYVAEITEELSVRNALDTIRSSQPLGSAFPPHGPTSQNRQTARLQEKARLDLGNTRPVLNEDRPDIAEREEMITAVSTRSFDDDDEVDNAQDNAVSARWSRRQFYVDEEEGMMRPAGAEDDASFQEDHPTDQGVDTQQDLFDESGTRPRYSRSSSRVRFEDDVDVDTRSNASTSSRPVNERWGGYEIPEPEKDLGKEVLYQVTQQGFNELLDPLFEDRENDAMDAHATRAERRQCPDAIDEITHTFNHDKRRGLRAICMVGIFRYSECIVEMFCDAVNKPTGSGTFKQYFHDKDGRGVQKRSAEERLLSAYVELEDAFLKTISVPSDYAVNDMSLWNTWICQEQLRDEILVACFEMAAHLGWMASVPESSSATTTPLIFRDPTMPQFRPNSSADLRMGSQRSFQAQDSKDTDSHAERQSGRYEAEALHGDNEDNASSQSKGPFFVEYWPKLNYVTLGADAPLTDEAPKKWQSIPSRPTTEYPVSVVVDQPPTTVHDTSGNDHACAKWQNYKNDPVIHALCIRTSNGTELIEAYPRPMVYTTNPYYSGENQLKPLYQLVREVAAEPASPFHGIWLASLEAVQQENHRRKGNGLIDFEEFDEHMREGKMRFLESWMEWVSI</sequence>
<dbReference type="PROSITE" id="PS01357">
    <property type="entry name" value="ZF_ZZ_1"/>
    <property type="match status" value="1"/>
</dbReference>
<keyword evidence="7" id="KW-0472">Membrane</keyword>
<evidence type="ECO:0000313" key="10">
    <source>
        <dbReference type="EMBL" id="KAH7073284.1"/>
    </source>
</evidence>
<dbReference type="PROSITE" id="PS00018">
    <property type="entry name" value="EF_HAND_1"/>
    <property type="match status" value="1"/>
</dbReference>
<dbReference type="InterPro" id="IPR011992">
    <property type="entry name" value="EF-hand-dom_pair"/>
</dbReference>
<evidence type="ECO:0000259" key="8">
    <source>
        <dbReference type="PROSITE" id="PS50135"/>
    </source>
</evidence>
<dbReference type="Gene3D" id="1.10.238.10">
    <property type="entry name" value="EF-hand"/>
    <property type="match status" value="1"/>
</dbReference>
<name>A0A8K0QX55_9PLEO</name>
<evidence type="ECO:0000256" key="1">
    <source>
        <dbReference type="ARBA" id="ARBA00022723"/>
    </source>
</evidence>
<evidence type="ECO:0000259" key="9">
    <source>
        <dbReference type="PROSITE" id="PS50222"/>
    </source>
</evidence>
<dbReference type="SUPFAM" id="SSF47473">
    <property type="entry name" value="EF-hand"/>
    <property type="match status" value="1"/>
</dbReference>
<dbReference type="CDD" id="cd00051">
    <property type="entry name" value="EFh"/>
    <property type="match status" value="1"/>
</dbReference>
<dbReference type="GO" id="GO:0005509">
    <property type="term" value="F:calcium ion binding"/>
    <property type="evidence" value="ECO:0007669"/>
    <property type="project" value="InterPro"/>
</dbReference>
<dbReference type="EMBL" id="JAGMVJ010000022">
    <property type="protein sequence ID" value="KAH7073284.1"/>
    <property type="molecule type" value="Genomic_DNA"/>
</dbReference>
<keyword evidence="2 5" id="KW-0863">Zinc-finger</keyword>
<feature type="compositionally biased region" description="Polar residues" evidence="6">
    <location>
        <begin position="838"/>
        <end position="856"/>
    </location>
</feature>
<accession>A0A8K0QX55</accession>
<dbReference type="PROSITE" id="PS50135">
    <property type="entry name" value="ZF_ZZ_2"/>
    <property type="match status" value="1"/>
</dbReference>
<dbReference type="InterPro" id="IPR052260">
    <property type="entry name" value="Autophagy_Rcpt_SigReg"/>
</dbReference>
<feature type="domain" description="ZZ-type" evidence="8">
    <location>
        <begin position="237"/>
        <end position="289"/>
    </location>
</feature>
<reference evidence="10" key="1">
    <citation type="journal article" date="2021" name="Nat. Commun.">
        <title>Genetic determinants of endophytism in the Arabidopsis root mycobiome.</title>
        <authorList>
            <person name="Mesny F."/>
            <person name="Miyauchi S."/>
            <person name="Thiergart T."/>
            <person name="Pickel B."/>
            <person name="Atanasova L."/>
            <person name="Karlsson M."/>
            <person name="Huettel B."/>
            <person name="Barry K.W."/>
            <person name="Haridas S."/>
            <person name="Chen C."/>
            <person name="Bauer D."/>
            <person name="Andreopoulos W."/>
            <person name="Pangilinan J."/>
            <person name="LaButti K."/>
            <person name="Riley R."/>
            <person name="Lipzen A."/>
            <person name="Clum A."/>
            <person name="Drula E."/>
            <person name="Henrissat B."/>
            <person name="Kohler A."/>
            <person name="Grigoriev I.V."/>
            <person name="Martin F.M."/>
            <person name="Hacquard S."/>
        </authorList>
    </citation>
    <scope>NUCLEOTIDE SEQUENCE</scope>
    <source>
        <strain evidence="10">MPI-SDFR-AT-0120</strain>
    </source>
</reference>
<feature type="region of interest" description="Disordered" evidence="6">
    <location>
        <begin position="823"/>
        <end position="870"/>
    </location>
</feature>
<dbReference type="Proteomes" id="UP000813461">
    <property type="component" value="Unassembled WGS sequence"/>
</dbReference>
<dbReference type="InterPro" id="IPR043145">
    <property type="entry name" value="Znf_ZZ_sf"/>
</dbReference>
<dbReference type="InterPro" id="IPR000433">
    <property type="entry name" value="Znf_ZZ"/>
</dbReference>
<keyword evidence="3" id="KW-0862">Zinc</keyword>
<dbReference type="CDD" id="cd02340">
    <property type="entry name" value="ZZ_NBR1_like"/>
    <property type="match status" value="1"/>
</dbReference>
<dbReference type="SMART" id="SM00054">
    <property type="entry name" value="EFh"/>
    <property type="match status" value="2"/>
</dbReference>
<evidence type="ECO:0000256" key="7">
    <source>
        <dbReference type="SAM" id="Phobius"/>
    </source>
</evidence>
<keyword evidence="4" id="KW-0106">Calcium</keyword>
<dbReference type="PRINTS" id="PR00450">
    <property type="entry name" value="RECOVERIN"/>
</dbReference>
<keyword evidence="11" id="KW-1185">Reference proteome</keyword>
<feature type="compositionally biased region" description="Low complexity" evidence="6">
    <location>
        <begin position="597"/>
        <end position="606"/>
    </location>
</feature>
<feature type="domain" description="EF-hand" evidence="9">
    <location>
        <begin position="409"/>
        <end position="444"/>
    </location>
</feature>
<feature type="compositionally biased region" description="Acidic residues" evidence="6">
    <location>
        <begin position="200"/>
        <end position="212"/>
    </location>
</feature>
<dbReference type="Gene3D" id="3.30.60.90">
    <property type="match status" value="1"/>
</dbReference>
<dbReference type="PROSITE" id="PS50222">
    <property type="entry name" value="EF_HAND_2"/>
    <property type="match status" value="1"/>
</dbReference>
<feature type="region of interest" description="Disordered" evidence="6">
    <location>
        <begin position="556"/>
        <end position="636"/>
    </location>
</feature>
<dbReference type="SMART" id="SM00291">
    <property type="entry name" value="ZnF_ZZ"/>
    <property type="match status" value="1"/>
</dbReference>
<dbReference type="SUPFAM" id="SSF57850">
    <property type="entry name" value="RING/U-box"/>
    <property type="match status" value="1"/>
</dbReference>
<feature type="region of interest" description="Disordered" evidence="6">
    <location>
        <begin position="42"/>
        <end position="64"/>
    </location>
</feature>
<evidence type="ECO:0000313" key="11">
    <source>
        <dbReference type="Proteomes" id="UP000813461"/>
    </source>
</evidence>
<dbReference type="InterPro" id="IPR018247">
    <property type="entry name" value="EF_Hand_1_Ca_BS"/>
</dbReference>
<evidence type="ECO:0000256" key="2">
    <source>
        <dbReference type="ARBA" id="ARBA00022771"/>
    </source>
</evidence>
<dbReference type="Pfam" id="PF00569">
    <property type="entry name" value="ZZ"/>
    <property type="match status" value="1"/>
</dbReference>
<keyword evidence="7" id="KW-0812">Transmembrane</keyword>
<feature type="compositionally biased region" description="Polar residues" evidence="6">
    <location>
        <begin position="618"/>
        <end position="627"/>
    </location>
</feature>
<evidence type="ECO:0000256" key="6">
    <source>
        <dbReference type="SAM" id="MobiDB-lite"/>
    </source>
</evidence>
<keyword evidence="1" id="KW-0479">Metal-binding</keyword>
<organism evidence="10 11">
    <name type="scientific">Paraphoma chrysanthemicola</name>
    <dbReference type="NCBI Taxonomy" id="798071"/>
    <lineage>
        <taxon>Eukaryota</taxon>
        <taxon>Fungi</taxon>
        <taxon>Dikarya</taxon>
        <taxon>Ascomycota</taxon>
        <taxon>Pezizomycotina</taxon>
        <taxon>Dothideomycetes</taxon>
        <taxon>Pleosporomycetidae</taxon>
        <taxon>Pleosporales</taxon>
        <taxon>Pleosporineae</taxon>
        <taxon>Phaeosphaeriaceae</taxon>
        <taxon>Paraphoma</taxon>
    </lineage>
</organism>
<dbReference type="OrthoDB" id="2122982at2759"/>
<keyword evidence="7" id="KW-1133">Transmembrane helix</keyword>
<dbReference type="AlphaFoldDB" id="A0A8K0QX55"/>
<feature type="transmembrane region" description="Helical" evidence="7">
    <location>
        <begin position="12"/>
        <end position="32"/>
    </location>
</feature>
<dbReference type="GO" id="GO:0008270">
    <property type="term" value="F:zinc ion binding"/>
    <property type="evidence" value="ECO:0007669"/>
    <property type="project" value="UniProtKB-KW"/>
</dbReference>
<gene>
    <name evidence="10" type="ORF">FB567DRAFT_196711</name>
</gene>
<proteinExistence type="predicted"/>